<feature type="transmembrane region" description="Helical" evidence="2">
    <location>
        <begin position="245"/>
        <end position="264"/>
    </location>
</feature>
<keyword evidence="2" id="KW-1133">Transmembrane helix</keyword>
<feature type="compositionally biased region" description="Basic and acidic residues" evidence="1">
    <location>
        <begin position="85"/>
        <end position="96"/>
    </location>
</feature>
<keyword evidence="2" id="KW-0812">Transmembrane</keyword>
<dbReference type="PANTHER" id="PTHR45725">
    <property type="entry name" value="FORMIN HOMOLOGY 2 FAMILY MEMBER"/>
    <property type="match status" value="1"/>
</dbReference>
<name>A0A6H3FAI4_9BACT</name>
<evidence type="ECO:0000256" key="1">
    <source>
        <dbReference type="SAM" id="MobiDB-lite"/>
    </source>
</evidence>
<feature type="transmembrane region" description="Helical" evidence="2">
    <location>
        <begin position="618"/>
        <end position="637"/>
    </location>
</feature>
<feature type="transmembrane region" description="Helical" evidence="2">
    <location>
        <begin position="515"/>
        <end position="533"/>
    </location>
</feature>
<feature type="transmembrane region" description="Helical" evidence="2">
    <location>
        <begin position="403"/>
        <end position="425"/>
    </location>
</feature>
<reference evidence="3 4" key="1">
    <citation type="submission" date="2018-12" db="EMBL/GenBank/DDBJ databases">
        <title>First genome draft of Desulfovibrio legallis sp. nov.</title>
        <authorList>
            <person name="Ben Dhia O."/>
            <person name="Najjari A."/>
            <person name="Ferjani R."/>
            <person name="Fhoula I."/>
            <person name="Fardeau M.-L."/>
            <person name="Boudabbous A."/>
            <person name="Ouzari H.I."/>
        </authorList>
    </citation>
    <scope>NUCLEOTIDE SEQUENCE [LARGE SCALE GENOMIC DNA]</scope>
    <source>
        <strain evidence="3 4">H1T</strain>
    </source>
</reference>
<evidence type="ECO:0000256" key="2">
    <source>
        <dbReference type="SAM" id="Phobius"/>
    </source>
</evidence>
<accession>A0A6H3FAI4</accession>
<feature type="compositionally biased region" description="Low complexity" evidence="1">
    <location>
        <begin position="666"/>
        <end position="724"/>
    </location>
</feature>
<proteinExistence type="predicted"/>
<feature type="compositionally biased region" description="Pro residues" evidence="1">
    <location>
        <begin position="732"/>
        <end position="763"/>
    </location>
</feature>
<feature type="transmembrane region" description="Helical" evidence="2">
    <location>
        <begin position="276"/>
        <end position="298"/>
    </location>
</feature>
<dbReference type="InterPro" id="IPR051425">
    <property type="entry name" value="Formin_Homology"/>
</dbReference>
<feature type="compositionally biased region" description="Low complexity" evidence="1">
    <location>
        <begin position="105"/>
        <end position="159"/>
    </location>
</feature>
<feature type="transmembrane region" description="Helical" evidence="2">
    <location>
        <begin position="450"/>
        <end position="470"/>
    </location>
</feature>
<feature type="transmembrane region" description="Helical" evidence="2">
    <location>
        <begin position="545"/>
        <end position="570"/>
    </location>
</feature>
<dbReference type="AlphaFoldDB" id="A0A6H3FAI4"/>
<evidence type="ECO:0008006" key="5">
    <source>
        <dbReference type="Google" id="ProtNLM"/>
    </source>
</evidence>
<dbReference type="EMBL" id="SIXC01000008">
    <property type="protein sequence ID" value="TBH79515.1"/>
    <property type="molecule type" value="Genomic_DNA"/>
</dbReference>
<evidence type="ECO:0000313" key="4">
    <source>
        <dbReference type="Proteomes" id="UP000292919"/>
    </source>
</evidence>
<keyword evidence="2" id="KW-0472">Membrane</keyword>
<feature type="transmembrane region" description="Helical" evidence="2">
    <location>
        <begin position="364"/>
        <end position="391"/>
    </location>
</feature>
<gene>
    <name evidence="3" type="ORF">EB812_07950</name>
</gene>
<feature type="compositionally biased region" description="Low complexity" evidence="1">
    <location>
        <begin position="13"/>
        <end position="52"/>
    </location>
</feature>
<feature type="transmembrane region" description="Helical" evidence="2">
    <location>
        <begin position="491"/>
        <end position="509"/>
    </location>
</feature>
<feature type="region of interest" description="Disordered" evidence="1">
    <location>
        <begin position="1"/>
        <end position="187"/>
    </location>
</feature>
<protein>
    <recommendedName>
        <fullName evidence="5">4-amino-4-deoxy-L-arabinose transferase</fullName>
    </recommendedName>
</protein>
<feature type="region of interest" description="Disordered" evidence="1">
    <location>
        <begin position="659"/>
        <end position="769"/>
    </location>
</feature>
<feature type="transmembrane region" description="Helical" evidence="2">
    <location>
        <begin position="205"/>
        <end position="225"/>
    </location>
</feature>
<dbReference type="PANTHER" id="PTHR45725:SF18">
    <property type="entry name" value="ORC1-LIKE AAA ATPASE DOMAIN-CONTAINING PROTEIN"/>
    <property type="match status" value="1"/>
</dbReference>
<dbReference type="RefSeq" id="WP_130958015.1">
    <property type="nucleotide sequence ID" value="NZ_DBFBQU010000135.1"/>
</dbReference>
<comment type="caution">
    <text evidence="3">The sequence shown here is derived from an EMBL/GenBank/DDBJ whole genome shotgun (WGS) entry which is preliminary data.</text>
</comment>
<feature type="transmembrane region" description="Helical" evidence="2">
    <location>
        <begin position="310"/>
        <end position="330"/>
    </location>
</feature>
<dbReference type="Proteomes" id="UP000292919">
    <property type="component" value="Unassembled WGS sequence"/>
</dbReference>
<sequence length="769" mass="76402">MTQNSAPESPVRAAAGDAPDAGTPAQAAAGAPTINGETAATPSAAAPLTSTTDSGDAWAAFKSTAPGDAARPTAATPGVSAPAASEKDAPEADPPKGDGAATDSAAIPLAGPAAPAPDVSAPAHGASTAAAAGTAGAAPTAEPADADAATEAAAGQDAPLTLTPPSGNAAEKQGPAQGQAKSTADGSAAAPADGLFNALSRLGPLAPLLLLLALAWPALLGNGLYCSRETAAILAFQGGLQQNLWLAAGAGSGLWPGYFWYLGGLHALMESAAPQWLAVFFPVAALLGALLPLLAVWVLARAAGLDRREALASCLLLLAAPIFVPAAYFVGPESLAAALTLFSLACLCGGWQRPQAWLRLPLGFVLAALAGLTGGLFHVLLPLLTSFAFLPWRSGGFARARRLDGVVGFALLLLTLTLWLGALMLGGQPEGYLSGLGGQLWLRPDPARWWLPWLLAGLGLLPWLGVLLCVSWTRVLRTAARDAAASRRERAGVAFLWIACLLAALLGLAMPHPAAAAFCLACLAAPLLGKAMLRLSSTGGQIFRWLAAVLLLLAGLTLAALSFSFSLNWLAGLLPFTLAPELAAALTGLTALPILGGLCLLAAVLLARPVRAGMGNTLLLGACLAVVLTLGAALLLGPRLDALPQAELKTLDALTAPPPALPVPAAPGATTPGTAAPETSAPSAPAAPEASTPTPAPETAAPEMSAPSAPAGAASGVAPEATAPPAIKSPETPMPQTPAIPADPAPAAPPSPSENPAPDPAPALPATSL</sequence>
<feature type="transmembrane region" description="Helical" evidence="2">
    <location>
        <begin position="582"/>
        <end position="606"/>
    </location>
</feature>
<keyword evidence="4" id="KW-1185">Reference proteome</keyword>
<evidence type="ECO:0000313" key="3">
    <source>
        <dbReference type="EMBL" id="TBH79515.1"/>
    </source>
</evidence>
<organism evidence="3 4">
    <name type="scientific">Desulfovibrio legallii</name>
    <dbReference type="NCBI Taxonomy" id="571438"/>
    <lineage>
        <taxon>Bacteria</taxon>
        <taxon>Pseudomonadati</taxon>
        <taxon>Thermodesulfobacteriota</taxon>
        <taxon>Desulfovibrionia</taxon>
        <taxon>Desulfovibrionales</taxon>
        <taxon>Desulfovibrionaceae</taxon>
        <taxon>Desulfovibrio</taxon>
    </lineage>
</organism>